<keyword evidence="9 12" id="KW-1133">Transmembrane helix</keyword>
<protein>
    <submittedName>
        <fullName evidence="14">Site-2 protease family protein</fullName>
    </submittedName>
</protein>
<keyword evidence="10" id="KW-0482">Metalloprotease</keyword>
<feature type="transmembrane region" description="Helical" evidence="12">
    <location>
        <begin position="234"/>
        <end position="261"/>
    </location>
</feature>
<evidence type="ECO:0000256" key="8">
    <source>
        <dbReference type="ARBA" id="ARBA00022833"/>
    </source>
</evidence>
<keyword evidence="6" id="KW-0479">Metal-binding</keyword>
<evidence type="ECO:0000256" key="6">
    <source>
        <dbReference type="ARBA" id="ARBA00022723"/>
    </source>
</evidence>
<keyword evidence="5 12" id="KW-0812">Transmembrane</keyword>
<evidence type="ECO:0000256" key="3">
    <source>
        <dbReference type="ARBA" id="ARBA00007931"/>
    </source>
</evidence>
<dbReference type="GO" id="GO:0008237">
    <property type="term" value="F:metallopeptidase activity"/>
    <property type="evidence" value="ECO:0007669"/>
    <property type="project" value="UniProtKB-KW"/>
</dbReference>
<feature type="transmembrane region" description="Helical" evidence="12">
    <location>
        <begin position="107"/>
        <end position="128"/>
    </location>
</feature>
<keyword evidence="4 14" id="KW-0645">Protease</keyword>
<feature type="domain" description="Peptidase M50" evidence="13">
    <location>
        <begin position="139"/>
        <end position="194"/>
    </location>
</feature>
<keyword evidence="15" id="KW-1185">Reference proteome</keyword>
<evidence type="ECO:0000256" key="12">
    <source>
        <dbReference type="SAM" id="Phobius"/>
    </source>
</evidence>
<feature type="transmembrane region" description="Helical" evidence="12">
    <location>
        <begin position="134"/>
        <end position="161"/>
    </location>
</feature>
<evidence type="ECO:0000256" key="5">
    <source>
        <dbReference type="ARBA" id="ARBA00022692"/>
    </source>
</evidence>
<keyword evidence="7" id="KW-0378">Hydrolase</keyword>
<feature type="transmembrane region" description="Helical" evidence="12">
    <location>
        <begin position="173"/>
        <end position="196"/>
    </location>
</feature>
<evidence type="ECO:0000259" key="13">
    <source>
        <dbReference type="Pfam" id="PF02163"/>
    </source>
</evidence>
<evidence type="ECO:0000256" key="11">
    <source>
        <dbReference type="ARBA" id="ARBA00023136"/>
    </source>
</evidence>
<evidence type="ECO:0000256" key="2">
    <source>
        <dbReference type="ARBA" id="ARBA00004141"/>
    </source>
</evidence>
<dbReference type="AlphaFoldDB" id="A0A8J7IRQ7"/>
<evidence type="ECO:0000256" key="7">
    <source>
        <dbReference type="ARBA" id="ARBA00022801"/>
    </source>
</evidence>
<comment type="subcellular location">
    <subcellularLocation>
        <location evidence="2">Membrane</location>
        <topology evidence="2">Multi-pass membrane protein</topology>
    </subcellularLocation>
</comment>
<proteinExistence type="inferred from homology"/>
<dbReference type="GO" id="GO:0046872">
    <property type="term" value="F:metal ion binding"/>
    <property type="evidence" value="ECO:0007669"/>
    <property type="project" value="UniProtKB-KW"/>
</dbReference>
<sequence>MLLIGALFLSFLTYLTLRGGLRAKRALRLGGNEPQSLLMGALAVGLAMWVFGWMFGIAIMLGVVIHEYGHVAAFRVCGHQDARFRLVPLFGGVAISDRLPDTQKEDLFITIMGPGICLAPMLLALGLANVLMNMGFFMASSFLQMFAMVLGLLNFFNLLPFWPLDGGRILRTIFYAFSPGFAQFMTIGMSVMFAGIGLLTQSVFLTIFALFGLQSAFTAPVVSSHQRPLTRFQATWCFIAWATCTLAFLLGAFPMIAALILPRLM</sequence>
<dbReference type="InterPro" id="IPR008915">
    <property type="entry name" value="Peptidase_M50"/>
</dbReference>
<gene>
    <name evidence="14" type="ORF">H1D41_11615</name>
</gene>
<feature type="transmembrane region" description="Helical" evidence="12">
    <location>
        <begin position="42"/>
        <end position="65"/>
    </location>
</feature>
<reference evidence="14" key="1">
    <citation type="submission" date="2020-10" db="EMBL/GenBank/DDBJ databases">
        <title>Paenihalocynthiibacter styelae gen. nov., sp. nov., isolated from stalked sea squirt Styela clava.</title>
        <authorList>
            <person name="Kim Y.-O."/>
            <person name="Yoon J.-H."/>
        </authorList>
    </citation>
    <scope>NUCLEOTIDE SEQUENCE</scope>
    <source>
        <strain evidence="14">MYP1-1</strain>
    </source>
</reference>
<comment type="caution">
    <text evidence="14">The sequence shown here is derived from an EMBL/GenBank/DDBJ whole genome shotgun (WGS) entry which is preliminary data.</text>
</comment>
<keyword evidence="11 12" id="KW-0472">Membrane</keyword>
<comment type="similarity">
    <text evidence="3">Belongs to the peptidase M50B family.</text>
</comment>
<accession>A0A8J7IRQ7</accession>
<dbReference type="GO" id="GO:0006508">
    <property type="term" value="P:proteolysis"/>
    <property type="evidence" value="ECO:0007669"/>
    <property type="project" value="UniProtKB-KW"/>
</dbReference>
<dbReference type="GO" id="GO:0016020">
    <property type="term" value="C:membrane"/>
    <property type="evidence" value="ECO:0007669"/>
    <property type="project" value="UniProtKB-SubCell"/>
</dbReference>
<evidence type="ECO:0000313" key="14">
    <source>
        <dbReference type="EMBL" id="MBI1494286.1"/>
    </source>
</evidence>
<evidence type="ECO:0000256" key="9">
    <source>
        <dbReference type="ARBA" id="ARBA00022989"/>
    </source>
</evidence>
<keyword evidence="8" id="KW-0862">Zinc</keyword>
<dbReference type="Pfam" id="PF02163">
    <property type="entry name" value="Peptidase_M50"/>
    <property type="match status" value="1"/>
</dbReference>
<evidence type="ECO:0000256" key="4">
    <source>
        <dbReference type="ARBA" id="ARBA00022670"/>
    </source>
</evidence>
<dbReference type="Proteomes" id="UP000640583">
    <property type="component" value="Unassembled WGS sequence"/>
</dbReference>
<dbReference type="PANTHER" id="PTHR39188:SF3">
    <property type="entry name" value="STAGE IV SPORULATION PROTEIN FB"/>
    <property type="match status" value="1"/>
</dbReference>
<dbReference type="EMBL" id="JADCKQ010000008">
    <property type="protein sequence ID" value="MBI1494286.1"/>
    <property type="molecule type" value="Genomic_DNA"/>
</dbReference>
<comment type="cofactor">
    <cofactor evidence="1">
        <name>Zn(2+)</name>
        <dbReference type="ChEBI" id="CHEBI:29105"/>
    </cofactor>
</comment>
<dbReference type="PANTHER" id="PTHR39188">
    <property type="entry name" value="MEMBRANE-ASSOCIATED ZINC METALLOPROTEASE M50B"/>
    <property type="match status" value="1"/>
</dbReference>
<organism evidence="14 15">
    <name type="scientific">Halocynthiibacter styelae</name>
    <dbReference type="NCBI Taxonomy" id="2761955"/>
    <lineage>
        <taxon>Bacteria</taxon>
        <taxon>Pseudomonadati</taxon>
        <taxon>Pseudomonadota</taxon>
        <taxon>Alphaproteobacteria</taxon>
        <taxon>Rhodobacterales</taxon>
        <taxon>Paracoccaceae</taxon>
        <taxon>Halocynthiibacter</taxon>
    </lineage>
</organism>
<dbReference type="RefSeq" id="WP_228849063.1">
    <property type="nucleotide sequence ID" value="NZ_JADCKQ010000008.1"/>
</dbReference>
<evidence type="ECO:0000256" key="1">
    <source>
        <dbReference type="ARBA" id="ARBA00001947"/>
    </source>
</evidence>
<name>A0A8J7IRQ7_9RHOB</name>
<evidence type="ECO:0000313" key="15">
    <source>
        <dbReference type="Proteomes" id="UP000640583"/>
    </source>
</evidence>
<feature type="transmembrane region" description="Helical" evidence="12">
    <location>
        <begin position="202"/>
        <end position="222"/>
    </location>
</feature>
<evidence type="ECO:0000256" key="10">
    <source>
        <dbReference type="ARBA" id="ARBA00023049"/>
    </source>
</evidence>